<dbReference type="PROSITE" id="PS00676">
    <property type="entry name" value="SIGMA54_INTERACT_2"/>
    <property type="match status" value="1"/>
</dbReference>
<dbReference type="InterPro" id="IPR058031">
    <property type="entry name" value="AAA_lid_NorR"/>
</dbReference>
<evidence type="ECO:0000256" key="5">
    <source>
        <dbReference type="ARBA" id="ARBA00023015"/>
    </source>
</evidence>
<dbReference type="PROSITE" id="PS00688">
    <property type="entry name" value="SIGMA54_INTERACT_3"/>
    <property type="match status" value="1"/>
</dbReference>
<dbReference type="InterPro" id="IPR003593">
    <property type="entry name" value="AAA+_ATPase"/>
</dbReference>
<dbReference type="SUPFAM" id="SSF52172">
    <property type="entry name" value="CheY-like"/>
    <property type="match status" value="1"/>
</dbReference>
<dbReference type="Gene3D" id="1.10.10.60">
    <property type="entry name" value="Homeodomain-like"/>
    <property type="match status" value="1"/>
</dbReference>
<dbReference type="Gene3D" id="3.40.50.300">
    <property type="entry name" value="P-loop containing nucleotide triphosphate hydrolases"/>
    <property type="match status" value="1"/>
</dbReference>
<evidence type="ECO:0000256" key="7">
    <source>
        <dbReference type="ARBA" id="ARBA00023163"/>
    </source>
</evidence>
<accession>A0A401JCY9</accession>
<dbReference type="InterPro" id="IPR009057">
    <property type="entry name" value="Homeodomain-like_sf"/>
</dbReference>
<dbReference type="GO" id="GO:0006355">
    <property type="term" value="P:regulation of DNA-templated transcription"/>
    <property type="evidence" value="ECO:0007669"/>
    <property type="project" value="InterPro"/>
</dbReference>
<dbReference type="InterPro" id="IPR025944">
    <property type="entry name" value="Sigma_54_int_dom_CS"/>
</dbReference>
<keyword evidence="12" id="KW-1185">Reference proteome</keyword>
<feature type="modified residue" description="4-aspartylphosphate" evidence="8">
    <location>
        <position position="54"/>
    </location>
</feature>
<dbReference type="SMART" id="SM00448">
    <property type="entry name" value="REC"/>
    <property type="match status" value="1"/>
</dbReference>
<dbReference type="Pfam" id="PF25601">
    <property type="entry name" value="AAA_lid_14"/>
    <property type="match status" value="1"/>
</dbReference>
<organism evidence="11 12">
    <name type="scientific">Sulfuriferula multivorans</name>
    <dbReference type="NCBI Taxonomy" id="1559896"/>
    <lineage>
        <taxon>Bacteria</taxon>
        <taxon>Pseudomonadati</taxon>
        <taxon>Pseudomonadota</taxon>
        <taxon>Betaproteobacteria</taxon>
        <taxon>Nitrosomonadales</taxon>
        <taxon>Sulfuricellaceae</taxon>
        <taxon>Sulfuriferula</taxon>
    </lineage>
</organism>
<dbReference type="Pfam" id="PF00158">
    <property type="entry name" value="Sigma54_activat"/>
    <property type="match status" value="1"/>
</dbReference>
<evidence type="ECO:0000313" key="11">
    <source>
        <dbReference type="EMBL" id="GBL45538.1"/>
    </source>
</evidence>
<evidence type="ECO:0000256" key="8">
    <source>
        <dbReference type="PROSITE-ProRule" id="PRU00169"/>
    </source>
</evidence>
<dbReference type="Gene3D" id="1.10.8.60">
    <property type="match status" value="1"/>
</dbReference>
<keyword evidence="3" id="KW-0067">ATP-binding</keyword>
<dbReference type="Pfam" id="PF00072">
    <property type="entry name" value="Response_reg"/>
    <property type="match status" value="1"/>
</dbReference>
<gene>
    <name evidence="11" type="ORF">SFMTTN_1348</name>
</gene>
<dbReference type="InterPro" id="IPR011006">
    <property type="entry name" value="CheY-like_superfamily"/>
</dbReference>
<keyword evidence="4" id="KW-0902">Two-component regulatory system</keyword>
<dbReference type="GO" id="GO:0043565">
    <property type="term" value="F:sequence-specific DNA binding"/>
    <property type="evidence" value="ECO:0007669"/>
    <property type="project" value="InterPro"/>
</dbReference>
<protein>
    <submittedName>
        <fullName evidence="11">Acetoacetate metabolism regulatory protein AtoC</fullName>
    </submittedName>
</protein>
<evidence type="ECO:0000256" key="3">
    <source>
        <dbReference type="ARBA" id="ARBA00022840"/>
    </source>
</evidence>
<proteinExistence type="predicted"/>
<dbReference type="Gene3D" id="3.40.50.2300">
    <property type="match status" value="1"/>
</dbReference>
<keyword evidence="7" id="KW-0804">Transcription</keyword>
<dbReference type="FunFam" id="3.40.50.2300:FF:000018">
    <property type="entry name" value="DNA-binding transcriptional regulator NtrC"/>
    <property type="match status" value="1"/>
</dbReference>
<sequence>MTGQQILIVDDEARMLRVLEIMLQKMGHDISCASNGMEALQSLQETPVDLVVSDLRMPGMDGIELLNQLRAQGNNVPFIIMTAHGTIQSAVESMKLGACDYILRPFDMEALELSINRILATGRILRQNDFLRRELEKGWEGFIGESPAMHKVYEQIRLVAPNKTTALITGETGTGKELVARAIHRASPRRDKLFVPINCAAIPADMLESELFGYEKGAFTGAHKERIGKFELAHGGTIFLDELAEMPVALQAKLLRVLQENVIERLGSNRSIPIDIRIIAATNRDPQAAIAENRLREDLYYRVNVFSLELPPLRDRKEDIPALIHYFIAEFSKGSSSMPKITEDALSNLQQYAWPGNVRELRNVMERAIVLSGGKQLDMTHFPLGANATKEKAPLQDNLSFDGMSLNCAIETLEAKMIAAALHNTDDNKTKAARLLDISERSLWYKVKKYHLE</sequence>
<dbReference type="Pfam" id="PF02954">
    <property type="entry name" value="HTH_8"/>
    <property type="match status" value="1"/>
</dbReference>
<evidence type="ECO:0000256" key="1">
    <source>
        <dbReference type="ARBA" id="ARBA00022553"/>
    </source>
</evidence>
<dbReference type="GO" id="GO:0005524">
    <property type="term" value="F:ATP binding"/>
    <property type="evidence" value="ECO:0007669"/>
    <property type="project" value="UniProtKB-KW"/>
</dbReference>
<dbReference type="PANTHER" id="PTHR32071:SF117">
    <property type="entry name" value="PTS-DEPENDENT DIHYDROXYACETONE KINASE OPERON REGULATORY PROTEIN-RELATED"/>
    <property type="match status" value="1"/>
</dbReference>
<comment type="caution">
    <text evidence="11">The sequence shown here is derived from an EMBL/GenBank/DDBJ whole genome shotgun (WGS) entry which is preliminary data.</text>
</comment>
<dbReference type="SUPFAM" id="SSF46689">
    <property type="entry name" value="Homeodomain-like"/>
    <property type="match status" value="1"/>
</dbReference>
<evidence type="ECO:0000256" key="4">
    <source>
        <dbReference type="ARBA" id="ARBA00023012"/>
    </source>
</evidence>
<dbReference type="InterPro" id="IPR025943">
    <property type="entry name" value="Sigma_54_int_dom_ATP-bd_2"/>
</dbReference>
<dbReference type="PROSITE" id="PS50045">
    <property type="entry name" value="SIGMA54_INTERACT_4"/>
    <property type="match status" value="1"/>
</dbReference>
<dbReference type="GO" id="GO:0000160">
    <property type="term" value="P:phosphorelay signal transduction system"/>
    <property type="evidence" value="ECO:0007669"/>
    <property type="project" value="UniProtKB-KW"/>
</dbReference>
<dbReference type="PANTHER" id="PTHR32071">
    <property type="entry name" value="TRANSCRIPTIONAL REGULATORY PROTEIN"/>
    <property type="match status" value="1"/>
</dbReference>
<feature type="domain" description="Response regulatory" evidence="10">
    <location>
        <begin position="5"/>
        <end position="119"/>
    </location>
</feature>
<keyword evidence="6" id="KW-0238">DNA-binding</keyword>
<evidence type="ECO:0000256" key="2">
    <source>
        <dbReference type="ARBA" id="ARBA00022741"/>
    </source>
</evidence>
<evidence type="ECO:0000259" key="10">
    <source>
        <dbReference type="PROSITE" id="PS50110"/>
    </source>
</evidence>
<dbReference type="InterPro" id="IPR001789">
    <property type="entry name" value="Sig_transdc_resp-reg_receiver"/>
</dbReference>
<dbReference type="CDD" id="cd00009">
    <property type="entry name" value="AAA"/>
    <property type="match status" value="1"/>
</dbReference>
<dbReference type="AlphaFoldDB" id="A0A401JCY9"/>
<dbReference type="FunFam" id="3.40.50.300:FF:000006">
    <property type="entry name" value="DNA-binding transcriptional regulator NtrC"/>
    <property type="match status" value="1"/>
</dbReference>
<keyword evidence="2" id="KW-0547">Nucleotide-binding</keyword>
<dbReference type="InterPro" id="IPR002197">
    <property type="entry name" value="HTH_Fis"/>
</dbReference>
<evidence type="ECO:0000256" key="6">
    <source>
        <dbReference type="ARBA" id="ARBA00023125"/>
    </source>
</evidence>
<evidence type="ECO:0000313" key="12">
    <source>
        <dbReference type="Proteomes" id="UP000286806"/>
    </source>
</evidence>
<dbReference type="PRINTS" id="PR01590">
    <property type="entry name" value="HTHFIS"/>
</dbReference>
<dbReference type="EMBL" id="BGOW01000013">
    <property type="protein sequence ID" value="GBL45538.1"/>
    <property type="molecule type" value="Genomic_DNA"/>
</dbReference>
<dbReference type="RefSeq" id="WP_189836318.1">
    <property type="nucleotide sequence ID" value="NZ_BGOW01000013.1"/>
</dbReference>
<reference evidence="11 12" key="1">
    <citation type="journal article" date="2019" name="Front. Microbiol.">
        <title>Genomes of Neutrophilic Sulfur-Oxidizing Chemolithoautotrophs Representing 9 Proteobacterial Species From 8 Genera.</title>
        <authorList>
            <person name="Watanabe T."/>
            <person name="Kojima H."/>
            <person name="Umezawa K."/>
            <person name="Hori C."/>
            <person name="Takasuka T.E."/>
            <person name="Kato Y."/>
            <person name="Fukui M."/>
        </authorList>
    </citation>
    <scope>NUCLEOTIDE SEQUENCE [LARGE SCALE GENOMIC DNA]</scope>
    <source>
        <strain evidence="11 12">TTN</strain>
    </source>
</reference>
<keyword evidence="5" id="KW-0805">Transcription regulation</keyword>
<dbReference type="InterPro" id="IPR002078">
    <property type="entry name" value="Sigma_54_int"/>
</dbReference>
<keyword evidence="1 8" id="KW-0597">Phosphoprotein</keyword>
<dbReference type="InterPro" id="IPR027417">
    <property type="entry name" value="P-loop_NTPase"/>
</dbReference>
<dbReference type="SUPFAM" id="SSF52540">
    <property type="entry name" value="P-loop containing nucleoside triphosphate hydrolases"/>
    <property type="match status" value="1"/>
</dbReference>
<dbReference type="Proteomes" id="UP000286806">
    <property type="component" value="Unassembled WGS sequence"/>
</dbReference>
<dbReference type="PROSITE" id="PS50110">
    <property type="entry name" value="RESPONSE_REGULATORY"/>
    <property type="match status" value="1"/>
</dbReference>
<dbReference type="SMART" id="SM00382">
    <property type="entry name" value="AAA"/>
    <property type="match status" value="1"/>
</dbReference>
<feature type="domain" description="Sigma-54 factor interaction" evidence="9">
    <location>
        <begin position="142"/>
        <end position="370"/>
    </location>
</feature>
<name>A0A401JCY9_9PROT</name>
<evidence type="ECO:0000259" key="9">
    <source>
        <dbReference type="PROSITE" id="PS50045"/>
    </source>
</evidence>